<feature type="domain" description="FAD dependent oxidoreductase" evidence="7">
    <location>
        <begin position="8"/>
        <end position="384"/>
    </location>
</feature>
<organism evidence="8 9">
    <name type="scientific">Basidiobolus meristosporus CBS 931.73</name>
    <dbReference type="NCBI Taxonomy" id="1314790"/>
    <lineage>
        <taxon>Eukaryota</taxon>
        <taxon>Fungi</taxon>
        <taxon>Fungi incertae sedis</taxon>
        <taxon>Zoopagomycota</taxon>
        <taxon>Entomophthoromycotina</taxon>
        <taxon>Basidiobolomycetes</taxon>
        <taxon>Basidiobolales</taxon>
        <taxon>Basidiobolaceae</taxon>
        <taxon>Basidiobolus</taxon>
    </lineage>
</organism>
<sequence length="439" mass="49208">MNIAEKSVLILGGGCFGLSAAIELKNRGWSVTVLDRQPIPASDAASTDINKAFRPDYGGDEIYQALCIKAYERWKQWNQETLEAYQEKVFHECGVLFLCYDKMGEFDKKSIATLPEGFTHVYRTPEEIAAAYPTLSESGFTEGYLSKYAGWLNSKLGIQYACDKAKKMGVRFVEGETAGMFKEFLQDKLGNIKGIITLDGTEHWADLTIVASGAWTPSIVDMNGMMQATGHAVLQINIPESLRPRYRHEVLPVMFADTTRSGFYSFPINKDGNLKIACHDQGYLNFPKNDNRDTPISYPRTLATSPKDTVPIDAVRNFRSFIRSTYPELRHLNIAATRMCWYTDSWDGDFYIDHVPGRPGLFVATGGSGHGYKFLPVLGEVIADAVELKRSEITEKFKWRVPTATQKRDGLRCDGGNAMLDDHPMATQKELEGDQRSKL</sequence>
<dbReference type="GO" id="GO:0050660">
    <property type="term" value="F:flavin adenine dinucleotide binding"/>
    <property type="evidence" value="ECO:0007669"/>
    <property type="project" value="InterPro"/>
</dbReference>
<dbReference type="AlphaFoldDB" id="A0A1Y1YU82"/>
<dbReference type="InterPro" id="IPR045170">
    <property type="entry name" value="MTOX"/>
</dbReference>
<comment type="similarity">
    <text evidence="2">Belongs to the MSOX/MTOX family.</text>
</comment>
<evidence type="ECO:0000256" key="2">
    <source>
        <dbReference type="ARBA" id="ARBA00010989"/>
    </source>
</evidence>
<protein>
    <submittedName>
        <fullName evidence="8">FAD dependent oxidoreductase</fullName>
    </submittedName>
</protein>
<evidence type="ECO:0000256" key="3">
    <source>
        <dbReference type="ARBA" id="ARBA00022630"/>
    </source>
</evidence>
<evidence type="ECO:0000256" key="4">
    <source>
        <dbReference type="ARBA" id="ARBA00022827"/>
    </source>
</evidence>
<dbReference type="Gene3D" id="3.50.50.60">
    <property type="entry name" value="FAD/NAD(P)-binding domain"/>
    <property type="match status" value="1"/>
</dbReference>
<keyword evidence="5" id="KW-0560">Oxidoreductase</keyword>
<accession>A0A1Y1YU82</accession>
<proteinExistence type="inferred from homology"/>
<dbReference type="Pfam" id="PF01266">
    <property type="entry name" value="DAO"/>
    <property type="match status" value="1"/>
</dbReference>
<dbReference type="SUPFAM" id="SSF54373">
    <property type="entry name" value="FAD-linked reductases, C-terminal domain"/>
    <property type="match status" value="1"/>
</dbReference>
<dbReference type="InterPro" id="IPR006076">
    <property type="entry name" value="FAD-dep_OxRdtase"/>
</dbReference>
<evidence type="ECO:0000259" key="7">
    <source>
        <dbReference type="Pfam" id="PF01266"/>
    </source>
</evidence>
<dbReference type="InterPro" id="IPR036188">
    <property type="entry name" value="FAD/NAD-bd_sf"/>
</dbReference>
<dbReference type="EMBL" id="MCFE01000068">
    <property type="protein sequence ID" value="ORY01526.1"/>
    <property type="molecule type" value="Genomic_DNA"/>
</dbReference>
<evidence type="ECO:0000256" key="1">
    <source>
        <dbReference type="ARBA" id="ARBA00001974"/>
    </source>
</evidence>
<dbReference type="Proteomes" id="UP000193498">
    <property type="component" value="Unassembled WGS sequence"/>
</dbReference>
<keyword evidence="3" id="KW-0285">Flavoprotein</keyword>
<evidence type="ECO:0000256" key="6">
    <source>
        <dbReference type="SAM" id="MobiDB-lite"/>
    </source>
</evidence>
<dbReference type="STRING" id="1314790.A0A1Y1YU82"/>
<reference evidence="8 9" key="1">
    <citation type="submission" date="2016-07" db="EMBL/GenBank/DDBJ databases">
        <title>Pervasive Adenine N6-methylation of Active Genes in Fungi.</title>
        <authorList>
            <consortium name="DOE Joint Genome Institute"/>
            <person name="Mondo S.J."/>
            <person name="Dannebaum R.O."/>
            <person name="Kuo R.C."/>
            <person name="Labutti K."/>
            <person name="Haridas S."/>
            <person name="Kuo A."/>
            <person name="Salamov A."/>
            <person name="Ahrendt S.R."/>
            <person name="Lipzen A."/>
            <person name="Sullivan W."/>
            <person name="Andreopoulos W.B."/>
            <person name="Clum A."/>
            <person name="Lindquist E."/>
            <person name="Daum C."/>
            <person name="Ramamoorthy G.K."/>
            <person name="Gryganskyi A."/>
            <person name="Culley D."/>
            <person name="Magnuson J.K."/>
            <person name="James T.Y."/>
            <person name="O'Malley M.A."/>
            <person name="Stajich J.E."/>
            <person name="Spatafora J.W."/>
            <person name="Visel A."/>
            <person name="Grigoriev I.V."/>
        </authorList>
    </citation>
    <scope>NUCLEOTIDE SEQUENCE [LARGE SCALE GENOMIC DNA]</scope>
    <source>
        <strain evidence="8 9">CBS 931.73</strain>
    </source>
</reference>
<dbReference type="GO" id="GO:0008115">
    <property type="term" value="F:sarcosine oxidase activity"/>
    <property type="evidence" value="ECO:0007669"/>
    <property type="project" value="TreeGrafter"/>
</dbReference>
<keyword evidence="4" id="KW-0274">FAD</keyword>
<name>A0A1Y1YU82_9FUNG</name>
<gene>
    <name evidence="8" type="ORF">K493DRAFT_255556</name>
</gene>
<dbReference type="PANTHER" id="PTHR10961:SF15">
    <property type="entry name" value="FAD DEPENDENT OXIDOREDUCTASE DOMAIN-CONTAINING PROTEIN"/>
    <property type="match status" value="1"/>
</dbReference>
<feature type="region of interest" description="Disordered" evidence="6">
    <location>
        <begin position="413"/>
        <end position="439"/>
    </location>
</feature>
<evidence type="ECO:0000256" key="5">
    <source>
        <dbReference type="ARBA" id="ARBA00023002"/>
    </source>
</evidence>
<dbReference type="InParanoid" id="A0A1Y1YU82"/>
<dbReference type="SUPFAM" id="SSF51905">
    <property type="entry name" value="FAD/NAD(P)-binding domain"/>
    <property type="match status" value="1"/>
</dbReference>
<dbReference type="PANTHER" id="PTHR10961">
    <property type="entry name" value="PEROXISOMAL SARCOSINE OXIDASE"/>
    <property type="match status" value="1"/>
</dbReference>
<evidence type="ECO:0000313" key="8">
    <source>
        <dbReference type="EMBL" id="ORY01526.1"/>
    </source>
</evidence>
<dbReference type="Gene3D" id="3.30.9.10">
    <property type="entry name" value="D-Amino Acid Oxidase, subunit A, domain 2"/>
    <property type="match status" value="1"/>
</dbReference>
<comment type="caution">
    <text evidence="8">The sequence shown here is derived from an EMBL/GenBank/DDBJ whole genome shotgun (WGS) entry which is preliminary data.</text>
</comment>
<evidence type="ECO:0000313" key="9">
    <source>
        <dbReference type="Proteomes" id="UP000193498"/>
    </source>
</evidence>
<dbReference type="OrthoDB" id="2219495at2759"/>
<comment type="cofactor">
    <cofactor evidence="1">
        <name>FAD</name>
        <dbReference type="ChEBI" id="CHEBI:57692"/>
    </cofactor>
</comment>
<dbReference type="FunCoup" id="A0A1Y1YU82">
    <property type="interactions" value="238"/>
</dbReference>
<feature type="compositionally biased region" description="Basic and acidic residues" evidence="6">
    <location>
        <begin position="420"/>
        <end position="439"/>
    </location>
</feature>
<keyword evidence="9" id="KW-1185">Reference proteome</keyword>